<keyword evidence="1" id="KW-0472">Membrane</keyword>
<sequence length="47" mass="5435">MTLTTLISKMAFISQAEAAGENVGQYLWYVILVVAIYFIVRRIRKKK</sequence>
<evidence type="ECO:0000256" key="1">
    <source>
        <dbReference type="SAM" id="Phobius"/>
    </source>
</evidence>
<dbReference type="RefSeq" id="WP_198842644.1">
    <property type="nucleotide sequence ID" value="NZ_JAEHFJ010000011.1"/>
</dbReference>
<keyword evidence="1" id="KW-0812">Transmembrane</keyword>
<proteinExistence type="predicted"/>
<evidence type="ECO:0000313" key="2">
    <source>
        <dbReference type="EMBL" id="MBJ2176002.1"/>
    </source>
</evidence>
<reference evidence="2 3" key="1">
    <citation type="submission" date="2020-12" db="EMBL/GenBank/DDBJ databases">
        <title>Aureibaculum luteum sp. nov. and Aureibaculum flavum sp. nov., novel members of the family Flavobacteriaceae isolated from Antarctic intertidal sediments.</title>
        <authorList>
            <person name="He X."/>
            <person name="Zhang X."/>
        </authorList>
    </citation>
    <scope>NUCLEOTIDE SEQUENCE [LARGE SCALE GENOMIC DNA]</scope>
    <source>
        <strain evidence="2 3">A20</strain>
    </source>
</reference>
<accession>A0ABS0WVL9</accession>
<dbReference type="Proteomes" id="UP000623301">
    <property type="component" value="Unassembled WGS sequence"/>
</dbReference>
<feature type="transmembrane region" description="Helical" evidence="1">
    <location>
        <begin position="26"/>
        <end position="43"/>
    </location>
</feature>
<evidence type="ECO:0000313" key="3">
    <source>
        <dbReference type="Proteomes" id="UP000623301"/>
    </source>
</evidence>
<name>A0ABS0WVL9_9FLAO</name>
<protein>
    <recommendedName>
        <fullName evidence="4">CcmD family protein</fullName>
    </recommendedName>
</protein>
<dbReference type="EMBL" id="JAEHFJ010000011">
    <property type="protein sequence ID" value="MBJ2176002.1"/>
    <property type="molecule type" value="Genomic_DNA"/>
</dbReference>
<organism evidence="2 3">
    <name type="scientific">Aureibaculum flavum</name>
    <dbReference type="NCBI Taxonomy" id="2795986"/>
    <lineage>
        <taxon>Bacteria</taxon>
        <taxon>Pseudomonadati</taxon>
        <taxon>Bacteroidota</taxon>
        <taxon>Flavobacteriia</taxon>
        <taxon>Flavobacteriales</taxon>
        <taxon>Flavobacteriaceae</taxon>
        <taxon>Aureibaculum</taxon>
    </lineage>
</organism>
<evidence type="ECO:0008006" key="4">
    <source>
        <dbReference type="Google" id="ProtNLM"/>
    </source>
</evidence>
<gene>
    <name evidence="2" type="ORF">JBL43_17245</name>
</gene>
<comment type="caution">
    <text evidence="2">The sequence shown here is derived from an EMBL/GenBank/DDBJ whole genome shotgun (WGS) entry which is preliminary data.</text>
</comment>
<keyword evidence="1" id="KW-1133">Transmembrane helix</keyword>
<keyword evidence="3" id="KW-1185">Reference proteome</keyword>